<accession>A0ABP3DH16</accession>
<keyword evidence="3" id="KW-1185">Reference proteome</keyword>
<sequence length="120" mass="13785">MKKFLLFVAVFVLVQQWHTVKDFFYPPKDYAYLPATYVTMYSTQWCGYCAKMRAFMERRNIAYDDLDIEKSAQAKRNFDALGGGGVPLLVVNKHVVRGYNPNLVLHHLDAIEVASSPVQH</sequence>
<evidence type="ECO:0000313" key="2">
    <source>
        <dbReference type="EMBL" id="GAA0232499.1"/>
    </source>
</evidence>
<dbReference type="InterPro" id="IPR051548">
    <property type="entry name" value="Grx-like_ET"/>
</dbReference>
<dbReference type="Pfam" id="PF00462">
    <property type="entry name" value="Glutaredoxin"/>
    <property type="match status" value="1"/>
</dbReference>
<gene>
    <name evidence="2" type="ORF">GCM10008964_24660</name>
</gene>
<feature type="domain" description="Glutaredoxin" evidence="1">
    <location>
        <begin position="38"/>
        <end position="96"/>
    </location>
</feature>
<comment type="caution">
    <text evidence="2">The sequence shown here is derived from an EMBL/GenBank/DDBJ whole genome shotgun (WGS) entry which is preliminary data.</text>
</comment>
<proteinExistence type="predicted"/>
<dbReference type="InterPro" id="IPR002109">
    <property type="entry name" value="Glutaredoxin"/>
</dbReference>
<dbReference type="PANTHER" id="PTHR34386">
    <property type="entry name" value="GLUTAREDOXIN"/>
    <property type="match status" value="1"/>
</dbReference>
<name>A0ABP3DH16_9GAMM</name>
<evidence type="ECO:0000313" key="3">
    <source>
        <dbReference type="Proteomes" id="UP001501476"/>
    </source>
</evidence>
<dbReference type="InterPro" id="IPR036249">
    <property type="entry name" value="Thioredoxin-like_sf"/>
</dbReference>
<dbReference type="RefSeq" id="WP_286306043.1">
    <property type="nucleotide sequence ID" value="NZ_AP027741.1"/>
</dbReference>
<dbReference type="CDD" id="cd02976">
    <property type="entry name" value="NrdH"/>
    <property type="match status" value="1"/>
</dbReference>
<dbReference type="PANTHER" id="PTHR34386:SF1">
    <property type="entry name" value="GLUTAREDOXIN-LIKE PROTEIN NRDH"/>
    <property type="match status" value="1"/>
</dbReference>
<reference evidence="3" key="1">
    <citation type="journal article" date="2019" name="Int. J. Syst. Evol. Microbiol.">
        <title>The Global Catalogue of Microorganisms (GCM) 10K type strain sequencing project: providing services to taxonomists for standard genome sequencing and annotation.</title>
        <authorList>
            <consortium name="The Broad Institute Genomics Platform"/>
            <consortium name="The Broad Institute Genome Sequencing Center for Infectious Disease"/>
            <person name="Wu L."/>
            <person name="Ma J."/>
        </authorList>
    </citation>
    <scope>NUCLEOTIDE SEQUENCE [LARGE SCALE GENOMIC DNA]</scope>
    <source>
        <strain evidence="3">JCM 6886</strain>
    </source>
</reference>
<dbReference type="EMBL" id="BAAADG010000018">
    <property type="protein sequence ID" value="GAA0232499.1"/>
    <property type="molecule type" value="Genomic_DNA"/>
</dbReference>
<evidence type="ECO:0000259" key="1">
    <source>
        <dbReference type="Pfam" id="PF00462"/>
    </source>
</evidence>
<dbReference type="Proteomes" id="UP001501476">
    <property type="component" value="Unassembled WGS sequence"/>
</dbReference>
<protein>
    <submittedName>
        <fullName evidence="2">Glutaredoxin family protein</fullName>
    </submittedName>
</protein>
<dbReference type="SUPFAM" id="SSF52833">
    <property type="entry name" value="Thioredoxin-like"/>
    <property type="match status" value="1"/>
</dbReference>
<organism evidence="2 3">
    <name type="scientific">Methylophaga marina</name>
    <dbReference type="NCBI Taxonomy" id="45495"/>
    <lineage>
        <taxon>Bacteria</taxon>
        <taxon>Pseudomonadati</taxon>
        <taxon>Pseudomonadota</taxon>
        <taxon>Gammaproteobacteria</taxon>
        <taxon>Thiotrichales</taxon>
        <taxon>Piscirickettsiaceae</taxon>
        <taxon>Methylophaga</taxon>
    </lineage>
</organism>
<dbReference type="PROSITE" id="PS51354">
    <property type="entry name" value="GLUTAREDOXIN_2"/>
    <property type="match status" value="1"/>
</dbReference>
<dbReference type="Gene3D" id="3.40.30.10">
    <property type="entry name" value="Glutaredoxin"/>
    <property type="match status" value="1"/>
</dbReference>